<sequence length="489" mass="56057">MQQSKIHEYLSTGNSRHHNESPFLSLPRSVRDKIYAMVGLRWDYVDLNRLARWTQYQCLRKEKCWCDPEYGVQCWKWPEDPPRKSPYNLLLVNKTVSLEVKDLLYARNCFAVCQRSPGNLNMLESLSSRAMSGMQALMVHLTPCRCLTPYCVVDDEGPIDDPSVGLEACLHAAIDNRHDRILGDVSRTDKAILKQWGKICSRLATHIIPGKVKLFIVCHVRDTVVAERILRPLTQLPLLRDCGICLGSTSHPENSQLTSLARHYVRLMTVPNHGTAPSPFPFLRLPTEIQLRIMRLSDLVLKRPITIREGRIETRWQRHYCNGGEVWSDNSFFTPRCFCPVRCAASQKRCDHASYTGIFPYFLLNKAFTAVATDVFYSLNTFVITHSESVEHGKTHDIEDIYRFLSRLSPRALRKIRHLKIIPMILGLDDLFNGILHAWRKSIFILANQADPSLLTLTIKMVELSDDWLEQFGSSPSQFEDALGHLVDI</sequence>
<proteinExistence type="predicted"/>
<dbReference type="PANTHER" id="PTHR42085">
    <property type="entry name" value="F-BOX DOMAIN-CONTAINING PROTEIN"/>
    <property type="match status" value="1"/>
</dbReference>
<dbReference type="AlphaFoldDB" id="A0A9W4XR79"/>
<dbReference type="OrthoDB" id="2099276at2759"/>
<accession>A0A9W4XR79</accession>
<name>A0A9W4XR79_9PLEO</name>
<comment type="caution">
    <text evidence="1">The sequence shown here is derived from an EMBL/GenBank/DDBJ whole genome shotgun (WGS) entry which is preliminary data.</text>
</comment>
<dbReference type="InterPro" id="IPR038883">
    <property type="entry name" value="AN11006-like"/>
</dbReference>
<evidence type="ECO:0000313" key="1">
    <source>
        <dbReference type="EMBL" id="CAI6341299.1"/>
    </source>
</evidence>
<keyword evidence="2" id="KW-1185">Reference proteome</keyword>
<dbReference type="EMBL" id="CAOQHR010000011">
    <property type="protein sequence ID" value="CAI6341299.1"/>
    <property type="molecule type" value="Genomic_DNA"/>
</dbReference>
<dbReference type="PANTHER" id="PTHR42085:SF2">
    <property type="entry name" value="F-BOX DOMAIN-CONTAINING PROTEIN"/>
    <property type="match status" value="1"/>
</dbReference>
<dbReference type="Proteomes" id="UP001152607">
    <property type="component" value="Unassembled WGS sequence"/>
</dbReference>
<protein>
    <recommendedName>
        <fullName evidence="3">F-box domain-containing protein</fullName>
    </recommendedName>
</protein>
<evidence type="ECO:0000313" key="2">
    <source>
        <dbReference type="Proteomes" id="UP001152607"/>
    </source>
</evidence>
<organism evidence="1 2">
    <name type="scientific">Periconia digitata</name>
    <dbReference type="NCBI Taxonomy" id="1303443"/>
    <lineage>
        <taxon>Eukaryota</taxon>
        <taxon>Fungi</taxon>
        <taxon>Dikarya</taxon>
        <taxon>Ascomycota</taxon>
        <taxon>Pezizomycotina</taxon>
        <taxon>Dothideomycetes</taxon>
        <taxon>Pleosporomycetidae</taxon>
        <taxon>Pleosporales</taxon>
        <taxon>Massarineae</taxon>
        <taxon>Periconiaceae</taxon>
        <taxon>Periconia</taxon>
    </lineage>
</organism>
<reference evidence="1" key="1">
    <citation type="submission" date="2023-01" db="EMBL/GenBank/DDBJ databases">
        <authorList>
            <person name="Van Ghelder C."/>
            <person name="Rancurel C."/>
        </authorList>
    </citation>
    <scope>NUCLEOTIDE SEQUENCE</scope>
    <source>
        <strain evidence="1">CNCM I-4278</strain>
    </source>
</reference>
<evidence type="ECO:0008006" key="3">
    <source>
        <dbReference type="Google" id="ProtNLM"/>
    </source>
</evidence>
<gene>
    <name evidence="1" type="ORF">PDIGIT_LOCUS14495</name>
</gene>